<evidence type="ECO:0000313" key="1">
    <source>
        <dbReference type="EMBL" id="MBB5365273.1"/>
    </source>
</evidence>
<evidence type="ECO:0000313" key="2">
    <source>
        <dbReference type="Proteomes" id="UP000552709"/>
    </source>
</evidence>
<comment type="caution">
    <text evidence="1">The sequence shown here is derived from an EMBL/GenBank/DDBJ whole genome shotgun (WGS) entry which is preliminary data.</text>
</comment>
<organism evidence="1 2">
    <name type="scientific">Deinococcus humi</name>
    <dbReference type="NCBI Taxonomy" id="662880"/>
    <lineage>
        <taxon>Bacteria</taxon>
        <taxon>Thermotogati</taxon>
        <taxon>Deinococcota</taxon>
        <taxon>Deinococci</taxon>
        <taxon>Deinococcales</taxon>
        <taxon>Deinococcaceae</taxon>
        <taxon>Deinococcus</taxon>
    </lineage>
</organism>
<reference evidence="1 2" key="1">
    <citation type="submission" date="2020-08" db="EMBL/GenBank/DDBJ databases">
        <title>Genomic Encyclopedia of Type Strains, Phase IV (KMG-IV): sequencing the most valuable type-strain genomes for metagenomic binning, comparative biology and taxonomic classification.</title>
        <authorList>
            <person name="Goeker M."/>
        </authorList>
    </citation>
    <scope>NUCLEOTIDE SEQUENCE [LARGE SCALE GENOMIC DNA]</scope>
    <source>
        <strain evidence="1 2">DSM 27939</strain>
    </source>
</reference>
<protein>
    <submittedName>
        <fullName evidence="1">Uncharacterized protein</fullName>
    </submittedName>
</protein>
<accession>A0A7W8JYR2</accession>
<proteinExistence type="predicted"/>
<dbReference type="AlphaFoldDB" id="A0A7W8JYR2"/>
<name>A0A7W8JYR2_9DEIO</name>
<dbReference type="EMBL" id="JACHFL010000016">
    <property type="protein sequence ID" value="MBB5365273.1"/>
    <property type="molecule type" value="Genomic_DNA"/>
</dbReference>
<dbReference type="Proteomes" id="UP000552709">
    <property type="component" value="Unassembled WGS sequence"/>
</dbReference>
<keyword evidence="2" id="KW-1185">Reference proteome</keyword>
<sequence>MRPLRQCEHLRPIWTLAAAHGAQADQAEIAHDVPAVAGWVQPPVNYFLRAFLAASDVLGHGARLRASRLHPLVRRGSVKRRDMIEVIAAGHAQRLGERGTVEPSVAFQRRSHSPARALGRRL</sequence>
<gene>
    <name evidence="1" type="ORF">HNQ08_004394</name>
</gene>